<name>A0A4Q0A166_9FUNG</name>
<protein>
    <submittedName>
        <fullName evidence="3">Alpha/Beta hydrolase protein</fullName>
    </submittedName>
</protein>
<feature type="domain" description="Serine aminopeptidase S33" evidence="2">
    <location>
        <begin position="88"/>
        <end position="317"/>
    </location>
</feature>
<keyword evidence="3" id="KW-0378">Hydrolase</keyword>
<evidence type="ECO:0000313" key="4">
    <source>
        <dbReference type="Proteomes" id="UP000268162"/>
    </source>
</evidence>
<evidence type="ECO:0000259" key="2">
    <source>
        <dbReference type="Pfam" id="PF12146"/>
    </source>
</evidence>
<dbReference type="InterPro" id="IPR022742">
    <property type="entry name" value="Hydrolase_4"/>
</dbReference>
<keyword evidence="1" id="KW-0472">Membrane</keyword>
<dbReference type="PANTHER" id="PTHR43798">
    <property type="entry name" value="MONOACYLGLYCEROL LIPASE"/>
    <property type="match status" value="1"/>
</dbReference>
<feature type="transmembrane region" description="Helical" evidence="1">
    <location>
        <begin position="20"/>
        <end position="39"/>
    </location>
</feature>
<dbReference type="AlphaFoldDB" id="A0A4Q0A166"/>
<reference evidence="4" key="1">
    <citation type="journal article" date="2018" name="Nat. Microbiol.">
        <title>Leveraging single-cell genomics to expand the fungal tree of life.</title>
        <authorList>
            <person name="Ahrendt S.R."/>
            <person name="Quandt C.A."/>
            <person name="Ciobanu D."/>
            <person name="Clum A."/>
            <person name="Salamov A."/>
            <person name="Andreopoulos B."/>
            <person name="Cheng J.F."/>
            <person name="Woyke T."/>
            <person name="Pelin A."/>
            <person name="Henrissat B."/>
            <person name="Reynolds N.K."/>
            <person name="Benny G.L."/>
            <person name="Smith M.E."/>
            <person name="James T.Y."/>
            <person name="Grigoriev I.V."/>
        </authorList>
    </citation>
    <scope>NUCLEOTIDE SEQUENCE [LARGE SCALE GENOMIC DNA]</scope>
    <source>
        <strain evidence="4">RSA 468</strain>
    </source>
</reference>
<sequence>MTAHFYSIWPALQPYLPAQGWIVAFWATIITVVTLRFTVDYLSVRRRWRAQFPEPSLITENAQFETVRGKRLRILHLAHPDGTDVPLFFFLHGVGSRIAVWEKQVERLRKVGNILALDLVGHGESEEVSSWEAYTTESLVQDIIEGIAPYTNYRIVVIAHSYGNCLAIKLFPHIQASVAGMVLIAPGDVTHPPHVTRLLQFPEWIIEIFRMLDRYGGTESTSVRRMVYKTADPELKELQLFWNESSRTSVFRRTMLGMAWVRSDDFRAITCPLLLIPGEFDPIHPVPCSYAIRECVGTKQVRIVVGHQVAHQVMLEKPDFTNTEIMRFVEEECNLIHFTEH</sequence>
<keyword evidence="4" id="KW-1185">Reference proteome</keyword>
<keyword evidence="1" id="KW-0812">Transmembrane</keyword>
<keyword evidence="1" id="KW-1133">Transmembrane helix</keyword>
<dbReference type="OrthoDB" id="428974at2759"/>
<gene>
    <name evidence="3" type="ORF">BJ085DRAFT_41583</name>
</gene>
<dbReference type="GO" id="GO:0016020">
    <property type="term" value="C:membrane"/>
    <property type="evidence" value="ECO:0007669"/>
    <property type="project" value="TreeGrafter"/>
</dbReference>
<dbReference type="PANTHER" id="PTHR43798:SF33">
    <property type="entry name" value="HYDROLASE, PUTATIVE (AFU_ORTHOLOGUE AFUA_2G14860)-RELATED"/>
    <property type="match status" value="1"/>
</dbReference>
<dbReference type="SUPFAM" id="SSF53474">
    <property type="entry name" value="alpha/beta-Hydrolases"/>
    <property type="match status" value="1"/>
</dbReference>
<dbReference type="STRING" id="215637.A0A4Q0A166"/>
<evidence type="ECO:0000313" key="3">
    <source>
        <dbReference type="EMBL" id="RKP39191.1"/>
    </source>
</evidence>
<organism evidence="3 4">
    <name type="scientific">Dimargaris cristalligena</name>
    <dbReference type="NCBI Taxonomy" id="215637"/>
    <lineage>
        <taxon>Eukaryota</taxon>
        <taxon>Fungi</taxon>
        <taxon>Fungi incertae sedis</taxon>
        <taxon>Zoopagomycota</taxon>
        <taxon>Kickxellomycotina</taxon>
        <taxon>Dimargaritomycetes</taxon>
        <taxon>Dimargaritales</taxon>
        <taxon>Dimargaritaceae</taxon>
        <taxon>Dimargaris</taxon>
    </lineage>
</organism>
<dbReference type="InterPro" id="IPR029058">
    <property type="entry name" value="AB_hydrolase_fold"/>
</dbReference>
<dbReference type="GO" id="GO:0016787">
    <property type="term" value="F:hydrolase activity"/>
    <property type="evidence" value="ECO:0007669"/>
    <property type="project" value="UniProtKB-KW"/>
</dbReference>
<proteinExistence type="predicted"/>
<evidence type="ECO:0000256" key="1">
    <source>
        <dbReference type="SAM" id="Phobius"/>
    </source>
</evidence>
<dbReference type="Gene3D" id="3.40.50.1820">
    <property type="entry name" value="alpha/beta hydrolase"/>
    <property type="match status" value="1"/>
</dbReference>
<dbReference type="InterPro" id="IPR050266">
    <property type="entry name" value="AB_hydrolase_sf"/>
</dbReference>
<dbReference type="Proteomes" id="UP000268162">
    <property type="component" value="Unassembled WGS sequence"/>
</dbReference>
<dbReference type="EMBL" id="ML002291">
    <property type="protein sequence ID" value="RKP39191.1"/>
    <property type="molecule type" value="Genomic_DNA"/>
</dbReference>
<dbReference type="Pfam" id="PF12146">
    <property type="entry name" value="Hydrolase_4"/>
    <property type="match status" value="1"/>
</dbReference>
<accession>A0A4Q0A166</accession>